<dbReference type="RefSeq" id="WP_122917049.1">
    <property type="nucleotide sequence ID" value="NZ_RHHQ01000006.1"/>
</dbReference>
<comment type="caution">
    <text evidence="9">The sequence shown here is derived from an EMBL/GenBank/DDBJ whole genome shotgun (WGS) entry which is preliminary data.</text>
</comment>
<comment type="similarity">
    <text evidence="2">Belongs to the EamA transporter family.</text>
</comment>
<feature type="transmembrane region" description="Helical" evidence="7">
    <location>
        <begin position="146"/>
        <end position="164"/>
    </location>
</feature>
<feature type="domain" description="EamA" evidence="8">
    <location>
        <begin position="149"/>
        <end position="285"/>
    </location>
</feature>
<dbReference type="AlphaFoldDB" id="A0A3M8DW32"/>
<gene>
    <name evidence="9" type="ORF">EDM56_06330</name>
</gene>
<evidence type="ECO:0000256" key="4">
    <source>
        <dbReference type="ARBA" id="ARBA00022692"/>
    </source>
</evidence>
<dbReference type="Pfam" id="PF00892">
    <property type="entry name" value="EamA"/>
    <property type="match status" value="2"/>
</dbReference>
<dbReference type="InterPro" id="IPR000620">
    <property type="entry name" value="EamA_dom"/>
</dbReference>
<evidence type="ECO:0000313" key="10">
    <source>
        <dbReference type="Proteomes" id="UP000271031"/>
    </source>
</evidence>
<dbReference type="SUPFAM" id="SSF103481">
    <property type="entry name" value="Multidrug resistance efflux transporter EmrE"/>
    <property type="match status" value="2"/>
</dbReference>
<organism evidence="9 10">
    <name type="scientific">Brevibacillus fluminis</name>
    <dbReference type="NCBI Taxonomy" id="511487"/>
    <lineage>
        <taxon>Bacteria</taxon>
        <taxon>Bacillati</taxon>
        <taxon>Bacillota</taxon>
        <taxon>Bacilli</taxon>
        <taxon>Bacillales</taxon>
        <taxon>Paenibacillaceae</taxon>
        <taxon>Brevibacillus</taxon>
    </lineage>
</organism>
<dbReference type="OrthoDB" id="9805239at2"/>
<dbReference type="Gene3D" id="1.10.3730.20">
    <property type="match status" value="2"/>
</dbReference>
<evidence type="ECO:0000256" key="1">
    <source>
        <dbReference type="ARBA" id="ARBA00004651"/>
    </source>
</evidence>
<feature type="transmembrane region" description="Helical" evidence="7">
    <location>
        <begin position="123"/>
        <end position="140"/>
    </location>
</feature>
<feature type="transmembrane region" description="Helical" evidence="7">
    <location>
        <begin position="214"/>
        <end position="233"/>
    </location>
</feature>
<dbReference type="GO" id="GO:0005886">
    <property type="term" value="C:plasma membrane"/>
    <property type="evidence" value="ECO:0007669"/>
    <property type="project" value="UniProtKB-SubCell"/>
</dbReference>
<keyword evidence="10" id="KW-1185">Reference proteome</keyword>
<keyword evidence="3" id="KW-1003">Cell membrane</keyword>
<evidence type="ECO:0000256" key="5">
    <source>
        <dbReference type="ARBA" id="ARBA00022989"/>
    </source>
</evidence>
<evidence type="ECO:0000256" key="6">
    <source>
        <dbReference type="ARBA" id="ARBA00023136"/>
    </source>
</evidence>
<feature type="domain" description="EamA" evidence="8">
    <location>
        <begin position="6"/>
        <end position="137"/>
    </location>
</feature>
<evidence type="ECO:0000259" key="8">
    <source>
        <dbReference type="Pfam" id="PF00892"/>
    </source>
</evidence>
<dbReference type="EMBL" id="RHHQ01000006">
    <property type="protein sequence ID" value="RNB91197.1"/>
    <property type="molecule type" value="Genomic_DNA"/>
</dbReference>
<evidence type="ECO:0000256" key="7">
    <source>
        <dbReference type="SAM" id="Phobius"/>
    </source>
</evidence>
<comment type="subcellular location">
    <subcellularLocation>
        <location evidence="1">Cell membrane</location>
        <topology evidence="1">Multi-pass membrane protein</topology>
    </subcellularLocation>
</comment>
<evidence type="ECO:0000256" key="2">
    <source>
        <dbReference type="ARBA" id="ARBA00007362"/>
    </source>
</evidence>
<sequence length="296" mass="32879">MSRTNAMLLLAVILWGATIPPTKWALETVEPLTLTFMRLALSSILFVPYAWKKAKKEQSDMTIPWLRLCSLSFTGVAGYFLFGYTGIAFTSGVNVSIIDSTLPLFTMVFAYFYLKERIVWQQWTGLFIGLTGVLLIALKSDKSNDSSLFGDMMVLAGCIIWAVYIVQMKKPKGEDRLPSELFTALLLLIGAAMIFPFAVVEIGVLGWPTFPPKTILSLVFLTIGSSILAYWLWNKAVESVSASKASVYLNFMPVISVIASVLFLKETLTWQTVIGGCLVLTGVVFAERLQRRRALD</sequence>
<dbReference type="InterPro" id="IPR037185">
    <property type="entry name" value="EmrE-like"/>
</dbReference>
<name>A0A3M8DW32_9BACL</name>
<feature type="transmembrane region" description="Helical" evidence="7">
    <location>
        <begin position="270"/>
        <end position="286"/>
    </location>
</feature>
<feature type="transmembrane region" description="Helical" evidence="7">
    <location>
        <begin position="35"/>
        <end position="51"/>
    </location>
</feature>
<evidence type="ECO:0000256" key="3">
    <source>
        <dbReference type="ARBA" id="ARBA00022475"/>
    </source>
</evidence>
<feature type="transmembrane region" description="Helical" evidence="7">
    <location>
        <begin position="63"/>
        <end position="87"/>
    </location>
</feature>
<feature type="transmembrane region" description="Helical" evidence="7">
    <location>
        <begin position="185"/>
        <end position="208"/>
    </location>
</feature>
<proteinExistence type="inferred from homology"/>
<keyword evidence="4 7" id="KW-0812">Transmembrane</keyword>
<feature type="transmembrane region" description="Helical" evidence="7">
    <location>
        <begin position="93"/>
        <end position="114"/>
    </location>
</feature>
<dbReference type="PANTHER" id="PTHR32322:SF18">
    <property type="entry name" value="S-ADENOSYLMETHIONINE_S-ADENOSYLHOMOCYSTEINE TRANSPORTER"/>
    <property type="match status" value="1"/>
</dbReference>
<reference evidence="9 10" key="1">
    <citation type="submission" date="2018-10" db="EMBL/GenBank/DDBJ databases">
        <title>Phylogenomics of Brevibacillus.</title>
        <authorList>
            <person name="Dunlap C."/>
        </authorList>
    </citation>
    <scope>NUCLEOTIDE SEQUENCE [LARGE SCALE GENOMIC DNA]</scope>
    <source>
        <strain evidence="9 10">JCM 15716</strain>
    </source>
</reference>
<keyword evidence="5 7" id="KW-1133">Transmembrane helix</keyword>
<feature type="transmembrane region" description="Helical" evidence="7">
    <location>
        <begin position="245"/>
        <end position="264"/>
    </location>
</feature>
<keyword evidence="6 7" id="KW-0472">Membrane</keyword>
<evidence type="ECO:0000313" key="9">
    <source>
        <dbReference type="EMBL" id="RNB91197.1"/>
    </source>
</evidence>
<dbReference type="PANTHER" id="PTHR32322">
    <property type="entry name" value="INNER MEMBRANE TRANSPORTER"/>
    <property type="match status" value="1"/>
</dbReference>
<dbReference type="Proteomes" id="UP000271031">
    <property type="component" value="Unassembled WGS sequence"/>
</dbReference>
<protein>
    <submittedName>
        <fullName evidence="9">DMT family transporter</fullName>
    </submittedName>
</protein>
<accession>A0A3M8DW32</accession>
<dbReference type="InterPro" id="IPR050638">
    <property type="entry name" value="AA-Vitamin_Transporters"/>
</dbReference>